<gene>
    <name evidence="5" type="ORF">ABEU19_004002</name>
</gene>
<evidence type="ECO:0000313" key="6">
    <source>
        <dbReference type="Proteomes" id="UP001629744"/>
    </source>
</evidence>
<evidence type="ECO:0000259" key="4">
    <source>
        <dbReference type="Pfam" id="PF13399"/>
    </source>
</evidence>
<feature type="domain" description="LytR/CpsA/Psr regulator C-terminal" evidence="4">
    <location>
        <begin position="352"/>
        <end position="434"/>
    </location>
</feature>
<keyword evidence="6" id="KW-1185">Reference proteome</keyword>
<dbReference type="PANTHER" id="PTHR33392:SF6">
    <property type="entry name" value="POLYISOPRENYL-TEICHOIC ACID--PEPTIDOGLYCAN TEICHOIC ACID TRANSFERASE TAGU"/>
    <property type="match status" value="1"/>
</dbReference>
<dbReference type="Proteomes" id="UP001629744">
    <property type="component" value="Unassembled WGS sequence"/>
</dbReference>
<dbReference type="EMBL" id="JBDLNU010000005">
    <property type="protein sequence ID" value="MFM1730469.1"/>
    <property type="molecule type" value="Genomic_DNA"/>
</dbReference>
<dbReference type="Gene3D" id="3.30.70.2390">
    <property type="match status" value="1"/>
</dbReference>
<feature type="region of interest" description="Disordered" evidence="2">
    <location>
        <begin position="132"/>
        <end position="152"/>
    </location>
</feature>
<dbReference type="Pfam" id="PF13399">
    <property type="entry name" value="LytR_C"/>
    <property type="match status" value="1"/>
</dbReference>
<reference evidence="5 6" key="1">
    <citation type="submission" date="2023-11" db="EMBL/GenBank/DDBJ databases">
        <authorList>
            <person name="Val-Calvo J."/>
            <person name="Scortti M."/>
            <person name="Vazquez-Boland J."/>
        </authorList>
    </citation>
    <scope>NUCLEOTIDE SEQUENCE [LARGE SCALE GENOMIC DNA]</scope>
    <source>
        <strain evidence="5 6">DSM 46662</strain>
    </source>
</reference>
<feature type="domain" description="Cell envelope-related transcriptional attenuator" evidence="3">
    <location>
        <begin position="80"/>
        <end position="251"/>
    </location>
</feature>
<dbReference type="InterPro" id="IPR004474">
    <property type="entry name" value="LytR_CpsA_psr"/>
</dbReference>
<evidence type="ECO:0000259" key="3">
    <source>
        <dbReference type="Pfam" id="PF03816"/>
    </source>
</evidence>
<dbReference type="Gene3D" id="3.40.630.190">
    <property type="entry name" value="LCP protein"/>
    <property type="match status" value="1"/>
</dbReference>
<feature type="compositionally biased region" description="Basic and acidic residues" evidence="2">
    <location>
        <begin position="140"/>
        <end position="152"/>
    </location>
</feature>
<protein>
    <submittedName>
        <fullName evidence="5">LCP family protein</fullName>
    </submittedName>
</protein>
<name>A0ABW9FZB6_9NOCA</name>
<dbReference type="InterPro" id="IPR050922">
    <property type="entry name" value="LytR/CpsA/Psr_CW_biosynth"/>
</dbReference>
<sequence length="477" mass="49744">MLILTSTGLAWGAQRDLISGLTRSDALDAVSDENGASSHGDSNILLIGLDSRKDMDGNDLPAAFVTDQLHAGDSDVGGYNTNTLILLHVPGDGSRATAAAIPRDDYVEVPGYGKRKIKEAYGLAKADADSELEAQGVTDPAEREQKARDAGRRSTLKTVQNLLRVPIDHFAEVNLVGFYDIAKVLGPLEVCLNAPVDDSEYSGASFPAGRQFLDPSQALSFVRQRHGLDNGDLDRTHRQQAFLSAVIRNLKSTGVFGNLTKMRGLADAVKNDIVIDSRFDPVDFALHSRNLTDGSVDFYTLPIEGYDTVNGQDVNVVDANRLRGEVARLFSGSQASASAAPTTSAAPTPDPRITVDVLNGTSHNGLAAAVATALQLRGYTAGSTATASSTATTTIAYGTGAEAVAQSLADELGAETESDTSVAADHVRIVIGRDLADDLMTLLDTPAPSAAAAVIPTSGAQGAPIAADTSGGIPCVD</sequence>
<dbReference type="Pfam" id="PF03816">
    <property type="entry name" value="LytR_cpsA_psr"/>
    <property type="match status" value="1"/>
</dbReference>
<dbReference type="NCBIfam" id="TIGR00350">
    <property type="entry name" value="lytR_cpsA_psr"/>
    <property type="match status" value="1"/>
</dbReference>
<dbReference type="InterPro" id="IPR027381">
    <property type="entry name" value="LytR/CpsA/Psr_C"/>
</dbReference>
<dbReference type="PANTHER" id="PTHR33392">
    <property type="entry name" value="POLYISOPRENYL-TEICHOIC ACID--PEPTIDOGLYCAN TEICHOIC ACID TRANSFERASE TAGU"/>
    <property type="match status" value="1"/>
</dbReference>
<comment type="similarity">
    <text evidence="1">Belongs to the LytR/CpsA/Psr (LCP) family.</text>
</comment>
<organism evidence="5 6">
    <name type="scientific">Prescottella soli</name>
    <dbReference type="NCBI Taxonomy" id="1543852"/>
    <lineage>
        <taxon>Bacteria</taxon>
        <taxon>Bacillati</taxon>
        <taxon>Actinomycetota</taxon>
        <taxon>Actinomycetes</taxon>
        <taxon>Mycobacteriales</taxon>
        <taxon>Nocardiaceae</taxon>
        <taxon>Prescottella</taxon>
    </lineage>
</organism>
<evidence type="ECO:0000256" key="2">
    <source>
        <dbReference type="SAM" id="MobiDB-lite"/>
    </source>
</evidence>
<evidence type="ECO:0000313" key="5">
    <source>
        <dbReference type="EMBL" id="MFM1730469.1"/>
    </source>
</evidence>
<proteinExistence type="inferred from homology"/>
<accession>A0ABW9FZB6</accession>
<comment type="caution">
    <text evidence="5">The sequence shown here is derived from an EMBL/GenBank/DDBJ whole genome shotgun (WGS) entry which is preliminary data.</text>
</comment>
<evidence type="ECO:0000256" key="1">
    <source>
        <dbReference type="ARBA" id="ARBA00006068"/>
    </source>
</evidence>